<protein>
    <recommendedName>
        <fullName evidence="11">RING-type domain-containing protein</fullName>
    </recommendedName>
</protein>
<dbReference type="GO" id="GO:0008270">
    <property type="term" value="F:zinc ion binding"/>
    <property type="evidence" value="ECO:0007669"/>
    <property type="project" value="UniProtKB-KW"/>
</dbReference>
<dbReference type="EMBL" id="KZ819204">
    <property type="protein sequence ID" value="PWY97615.1"/>
    <property type="molecule type" value="Genomic_DNA"/>
</dbReference>
<feature type="compositionally biased region" description="Low complexity" evidence="6">
    <location>
        <begin position="450"/>
        <end position="464"/>
    </location>
</feature>
<evidence type="ECO:0000256" key="5">
    <source>
        <dbReference type="SAM" id="Coils"/>
    </source>
</evidence>
<keyword evidence="10" id="KW-1185">Reference proteome</keyword>
<dbReference type="Pfam" id="PF02176">
    <property type="entry name" value="zf-TRAF"/>
    <property type="match status" value="1"/>
</dbReference>
<sequence>MSDQDAGPSRSSSQSHAPRPALSISRRRSSGARSARPRTGVSRAASVVSTRSDSSNISSGLNRLSWNTGDCYDYVDAENQISAFLQCPICLGPFLDPFVSEQCSHTFCRHCITIAVNGDSSSGQTDSEEVPAPRCPSCRTPVRLDDFKPTALLIKNMVDTLRVRCPNKSKGCTYICERHLLQGHVAKSCEYEYVDQDFEEGKRCGCSEKVMRKDWHTHGLTCPKRKVTCETCDQELCFDEMEEHTTTCSPEPVSCSFCTYSTIKSRLPMHISECPLAPASCPHSIYGCSWQGSRWQLGQPTTTDGCSSSDHHLSACRFEPLKAFFNIFDQQTSELKSENAALRRRLNDLENRQRSQARRTDDCIHSLGGWYRSAGDVAGPAPRGSQAGVDGEWDEFPLDAQNWERSLSQHSFAGRQTRSQSLSGAGSRAPDLSRWLAQPAYRDPGTVADPSSSFSPPISRSGSSYFPPSVRDETVPSSGRYLAPPTSRSMPTSSPHDMSVFSRSEGAAAESSSSYSRASDTHHRRSFTTSATTQDSVPTRDPRASYMPVVDMDRTNLDTALASLTASVTGLSVGIGNLDKRSEESHLTAVQAGFDAARAQEEVASVRHALHAVRMQIHQMLMQQQRYALFSPTAASALSNEPGSSANLAAQPPMREPGIPLLTPPLLMRRWGGFDQTKL</sequence>
<dbReference type="InterPro" id="IPR013083">
    <property type="entry name" value="Znf_RING/FYVE/PHD"/>
</dbReference>
<feature type="compositionally biased region" description="Low complexity" evidence="6">
    <location>
        <begin position="484"/>
        <end position="495"/>
    </location>
</feature>
<feature type="domain" description="TRAF-type" evidence="8">
    <location>
        <begin position="244"/>
        <end position="288"/>
    </location>
</feature>
<feature type="compositionally biased region" description="Polar residues" evidence="6">
    <location>
        <begin position="1"/>
        <end position="16"/>
    </location>
</feature>
<keyword evidence="5" id="KW-0175">Coiled coil</keyword>
<dbReference type="PROSITE" id="PS50145">
    <property type="entry name" value="ZF_TRAF"/>
    <property type="match status" value="1"/>
</dbReference>
<feature type="zinc finger region" description="TRAF-type" evidence="4">
    <location>
        <begin position="244"/>
        <end position="288"/>
    </location>
</feature>
<dbReference type="STRING" id="1882483.A0A317XHI7"/>
<dbReference type="PROSITE" id="PS50089">
    <property type="entry name" value="ZF_RING_2"/>
    <property type="match status" value="1"/>
</dbReference>
<accession>A0A317XHI7</accession>
<evidence type="ECO:0000313" key="9">
    <source>
        <dbReference type="EMBL" id="PWY97615.1"/>
    </source>
</evidence>
<dbReference type="Gene3D" id="3.30.40.10">
    <property type="entry name" value="Zinc/RING finger domain, C3HC4 (zinc finger)"/>
    <property type="match status" value="3"/>
</dbReference>
<evidence type="ECO:0000256" key="1">
    <source>
        <dbReference type="ARBA" id="ARBA00022723"/>
    </source>
</evidence>
<name>A0A317XHI7_9BASI</name>
<reference evidence="9 10" key="1">
    <citation type="journal article" date="2018" name="Mol. Biol. Evol.">
        <title>Broad Genomic Sampling Reveals a Smut Pathogenic Ancestry of the Fungal Clade Ustilaginomycotina.</title>
        <authorList>
            <person name="Kijpornyongpan T."/>
            <person name="Mondo S.J."/>
            <person name="Barry K."/>
            <person name="Sandor L."/>
            <person name="Lee J."/>
            <person name="Lipzen A."/>
            <person name="Pangilinan J."/>
            <person name="LaButti K."/>
            <person name="Hainaut M."/>
            <person name="Henrissat B."/>
            <person name="Grigoriev I.V."/>
            <person name="Spatafora J.W."/>
            <person name="Aime M.C."/>
        </authorList>
    </citation>
    <scope>NUCLEOTIDE SEQUENCE [LARGE SCALE GENOMIC DNA]</scope>
    <source>
        <strain evidence="9 10">MCA 3645</strain>
    </source>
</reference>
<keyword evidence="3 4" id="KW-0862">Zinc</keyword>
<keyword evidence="2 4" id="KW-0863">Zinc-finger</keyword>
<feature type="region of interest" description="Disordered" evidence="6">
    <location>
        <begin position="411"/>
        <end position="430"/>
    </location>
</feature>
<dbReference type="PANTHER" id="PTHR10131">
    <property type="entry name" value="TNF RECEPTOR ASSOCIATED FACTOR"/>
    <property type="match status" value="1"/>
</dbReference>
<dbReference type="SUPFAM" id="SSF49599">
    <property type="entry name" value="TRAF domain-like"/>
    <property type="match status" value="1"/>
</dbReference>
<dbReference type="Proteomes" id="UP000246740">
    <property type="component" value="Unassembled WGS sequence"/>
</dbReference>
<gene>
    <name evidence="9" type="ORF">BCV70DRAFT_202675</name>
</gene>
<keyword evidence="1 4" id="KW-0479">Metal-binding</keyword>
<feature type="domain" description="RING-type" evidence="7">
    <location>
        <begin position="87"/>
        <end position="139"/>
    </location>
</feature>
<dbReference type="InParanoid" id="A0A317XHI7"/>
<dbReference type="InterPro" id="IPR017907">
    <property type="entry name" value="Znf_RING_CS"/>
</dbReference>
<dbReference type="AlphaFoldDB" id="A0A317XHI7"/>
<dbReference type="PROSITE" id="PS00518">
    <property type="entry name" value="ZF_RING_1"/>
    <property type="match status" value="1"/>
</dbReference>
<feature type="region of interest" description="Disordered" evidence="6">
    <location>
        <begin position="441"/>
        <end position="544"/>
    </location>
</feature>
<evidence type="ECO:0008006" key="11">
    <source>
        <dbReference type="Google" id="ProtNLM"/>
    </source>
</evidence>
<dbReference type="PANTHER" id="PTHR10131:SF94">
    <property type="entry name" value="TNF RECEPTOR-ASSOCIATED FACTOR 4"/>
    <property type="match status" value="1"/>
</dbReference>
<feature type="compositionally biased region" description="Polar residues" evidence="6">
    <location>
        <begin position="527"/>
        <end position="537"/>
    </location>
</feature>
<dbReference type="InterPro" id="IPR001293">
    <property type="entry name" value="Znf_TRAF"/>
</dbReference>
<dbReference type="SMART" id="SM00184">
    <property type="entry name" value="RING"/>
    <property type="match status" value="1"/>
</dbReference>
<dbReference type="SUPFAM" id="SSF57850">
    <property type="entry name" value="RING/U-box"/>
    <property type="match status" value="1"/>
</dbReference>
<evidence type="ECO:0000313" key="10">
    <source>
        <dbReference type="Proteomes" id="UP000246740"/>
    </source>
</evidence>
<evidence type="ECO:0000259" key="8">
    <source>
        <dbReference type="PROSITE" id="PS50145"/>
    </source>
</evidence>
<proteinExistence type="predicted"/>
<organism evidence="9 10">
    <name type="scientific">Testicularia cyperi</name>
    <dbReference type="NCBI Taxonomy" id="1882483"/>
    <lineage>
        <taxon>Eukaryota</taxon>
        <taxon>Fungi</taxon>
        <taxon>Dikarya</taxon>
        <taxon>Basidiomycota</taxon>
        <taxon>Ustilaginomycotina</taxon>
        <taxon>Ustilaginomycetes</taxon>
        <taxon>Ustilaginales</taxon>
        <taxon>Anthracoideaceae</taxon>
        <taxon>Testicularia</taxon>
    </lineage>
</organism>
<dbReference type="InterPro" id="IPR001841">
    <property type="entry name" value="Znf_RING"/>
</dbReference>
<evidence type="ECO:0000256" key="4">
    <source>
        <dbReference type="PROSITE-ProRule" id="PRU00207"/>
    </source>
</evidence>
<evidence type="ECO:0000259" key="7">
    <source>
        <dbReference type="PROSITE" id="PS50089"/>
    </source>
</evidence>
<feature type="coiled-coil region" evidence="5">
    <location>
        <begin position="332"/>
        <end position="359"/>
    </location>
</feature>
<feature type="region of interest" description="Disordered" evidence="6">
    <location>
        <begin position="1"/>
        <end position="59"/>
    </location>
</feature>
<feature type="compositionally biased region" description="Low complexity" evidence="6">
    <location>
        <begin position="31"/>
        <end position="59"/>
    </location>
</feature>
<dbReference type="Pfam" id="PF13445">
    <property type="entry name" value="zf-RING_UBOX"/>
    <property type="match status" value="1"/>
</dbReference>
<evidence type="ECO:0000256" key="6">
    <source>
        <dbReference type="SAM" id="MobiDB-lite"/>
    </source>
</evidence>
<feature type="compositionally biased region" description="Polar residues" evidence="6">
    <location>
        <begin position="411"/>
        <end position="424"/>
    </location>
</feature>
<evidence type="ECO:0000256" key="2">
    <source>
        <dbReference type="ARBA" id="ARBA00022771"/>
    </source>
</evidence>
<feature type="compositionally biased region" description="Low complexity" evidence="6">
    <location>
        <begin position="502"/>
        <end position="518"/>
    </location>
</feature>
<evidence type="ECO:0000256" key="3">
    <source>
        <dbReference type="ARBA" id="ARBA00022833"/>
    </source>
</evidence>
<dbReference type="InterPro" id="IPR027370">
    <property type="entry name" value="Znf-RING_euk"/>
</dbReference>
<dbReference type="OrthoDB" id="1630758at2759"/>